<name>A0ACC3BWV3_PYRYE</name>
<reference evidence="1" key="1">
    <citation type="submission" date="2019-11" db="EMBL/GenBank/DDBJ databases">
        <title>Nori genome reveals adaptations in red seaweeds to the harsh intertidal environment.</title>
        <authorList>
            <person name="Wang D."/>
            <person name="Mao Y."/>
        </authorList>
    </citation>
    <scope>NUCLEOTIDE SEQUENCE</scope>
    <source>
        <tissue evidence="1">Gametophyte</tissue>
    </source>
</reference>
<protein>
    <submittedName>
        <fullName evidence="1">Uncharacterized protein</fullName>
    </submittedName>
</protein>
<keyword evidence="2" id="KW-1185">Reference proteome</keyword>
<dbReference type="Proteomes" id="UP000798662">
    <property type="component" value="Chromosome 1"/>
</dbReference>
<accession>A0ACC3BWV3</accession>
<proteinExistence type="predicted"/>
<sequence>MARLIRPTTLVTSLLLVAATAVAASTTSAENVAVSSSRDHPLKATPAPGRRGRIVGGRPVDDLDESTGVHFIAKLFTRDDGFYCGGTVVSDYPHVLTRAGCSPQVGDIVRLGGARLFDGLVTRVRAVAVHHKYNPVGDVADVAVLTLEKVKPWKLRRAGVLPATLNKKWDNPHGLYLTGYGATDKAAQSAGSLQLKRGYLPVASWTHCRKITDAIRVPGLSRVGLPINPNAQVCLWGSNRSGALCERDVGGPMFRVKNRKINHNGQTETVRVYELYAISSFWIATTNERCPQGMPNIGSKVAEYYYWIQGQMK</sequence>
<gene>
    <name evidence="1" type="ORF">I4F81_005099</name>
</gene>
<evidence type="ECO:0000313" key="2">
    <source>
        <dbReference type="Proteomes" id="UP000798662"/>
    </source>
</evidence>
<evidence type="ECO:0000313" key="1">
    <source>
        <dbReference type="EMBL" id="KAK1862531.1"/>
    </source>
</evidence>
<dbReference type="EMBL" id="CM020618">
    <property type="protein sequence ID" value="KAK1862531.1"/>
    <property type="molecule type" value="Genomic_DNA"/>
</dbReference>
<organism evidence="1 2">
    <name type="scientific">Pyropia yezoensis</name>
    <name type="common">Susabi-nori</name>
    <name type="synonym">Porphyra yezoensis</name>
    <dbReference type="NCBI Taxonomy" id="2788"/>
    <lineage>
        <taxon>Eukaryota</taxon>
        <taxon>Rhodophyta</taxon>
        <taxon>Bangiophyceae</taxon>
        <taxon>Bangiales</taxon>
        <taxon>Bangiaceae</taxon>
        <taxon>Pyropia</taxon>
    </lineage>
</organism>
<comment type="caution">
    <text evidence="1">The sequence shown here is derived from an EMBL/GenBank/DDBJ whole genome shotgun (WGS) entry which is preliminary data.</text>
</comment>